<dbReference type="InterPro" id="IPR000477">
    <property type="entry name" value="RT_dom"/>
</dbReference>
<comment type="caution">
    <text evidence="2">The sequence shown here is derived from an EMBL/GenBank/DDBJ whole genome shotgun (WGS) entry which is preliminary data.</text>
</comment>
<reference evidence="2" key="1">
    <citation type="submission" date="2022-03" db="EMBL/GenBank/DDBJ databases">
        <authorList>
            <person name="Tunstrom K."/>
        </authorList>
    </citation>
    <scope>NUCLEOTIDE SEQUENCE</scope>
</reference>
<protein>
    <recommendedName>
        <fullName evidence="1">Reverse transcriptase domain-containing protein</fullName>
    </recommendedName>
</protein>
<name>A0AAU9V5C3_EUPED</name>
<feature type="domain" description="Reverse transcriptase" evidence="1">
    <location>
        <begin position="14"/>
        <end position="127"/>
    </location>
</feature>
<dbReference type="AlphaFoldDB" id="A0AAU9V5C3"/>
<gene>
    <name evidence="2" type="ORF">EEDITHA_LOCUS19693</name>
</gene>
<evidence type="ECO:0000313" key="3">
    <source>
        <dbReference type="Proteomes" id="UP001153954"/>
    </source>
</evidence>
<evidence type="ECO:0000259" key="1">
    <source>
        <dbReference type="Pfam" id="PF00078"/>
    </source>
</evidence>
<sequence length="130" mass="14550">MGKGSISNHCRLRKSLFDTVKWSSIWSRLDEMGVPPQIRDLLKAIYKDYSCRVAHDGLISGGIEVHVGVIQGCLLSPLLFLIVLDGIMHKANNGKRPGIEWGLTNQLDDLDYADDLSLLIHRHADMQAKQ</sequence>
<organism evidence="2 3">
    <name type="scientific">Euphydryas editha</name>
    <name type="common">Edith's checkerspot</name>
    <dbReference type="NCBI Taxonomy" id="104508"/>
    <lineage>
        <taxon>Eukaryota</taxon>
        <taxon>Metazoa</taxon>
        <taxon>Ecdysozoa</taxon>
        <taxon>Arthropoda</taxon>
        <taxon>Hexapoda</taxon>
        <taxon>Insecta</taxon>
        <taxon>Pterygota</taxon>
        <taxon>Neoptera</taxon>
        <taxon>Endopterygota</taxon>
        <taxon>Lepidoptera</taxon>
        <taxon>Glossata</taxon>
        <taxon>Ditrysia</taxon>
        <taxon>Papilionoidea</taxon>
        <taxon>Nymphalidae</taxon>
        <taxon>Nymphalinae</taxon>
        <taxon>Euphydryas</taxon>
    </lineage>
</organism>
<dbReference type="Proteomes" id="UP001153954">
    <property type="component" value="Unassembled WGS sequence"/>
</dbReference>
<accession>A0AAU9V5C3</accession>
<proteinExistence type="predicted"/>
<dbReference type="PANTHER" id="PTHR47027">
    <property type="entry name" value="REVERSE TRANSCRIPTASE DOMAIN-CONTAINING PROTEIN"/>
    <property type="match status" value="1"/>
</dbReference>
<keyword evidence="3" id="KW-1185">Reference proteome</keyword>
<evidence type="ECO:0000313" key="2">
    <source>
        <dbReference type="EMBL" id="CAH2105438.1"/>
    </source>
</evidence>
<dbReference type="PANTHER" id="PTHR47027:SF25">
    <property type="entry name" value="REVERSE TRANSCRIPTASE DOMAIN-CONTAINING PROTEIN"/>
    <property type="match status" value="1"/>
</dbReference>
<dbReference type="EMBL" id="CAKOGL010000028">
    <property type="protein sequence ID" value="CAH2105438.1"/>
    <property type="molecule type" value="Genomic_DNA"/>
</dbReference>
<dbReference type="Pfam" id="PF00078">
    <property type="entry name" value="RVT_1"/>
    <property type="match status" value="1"/>
</dbReference>